<evidence type="ECO:0000256" key="11">
    <source>
        <dbReference type="ARBA" id="ARBA00023288"/>
    </source>
</evidence>
<evidence type="ECO:0000256" key="3">
    <source>
        <dbReference type="ARBA" id="ARBA00022475"/>
    </source>
</evidence>
<feature type="transmembrane region" description="Helical" evidence="12">
    <location>
        <begin position="201"/>
        <end position="219"/>
    </location>
</feature>
<dbReference type="PRINTS" id="PR00701">
    <property type="entry name" value="60KDINNERMP"/>
</dbReference>
<dbReference type="InterPro" id="IPR001708">
    <property type="entry name" value="YidC/ALB3/OXA1/COX18"/>
</dbReference>
<keyword evidence="5 12" id="KW-0732">Signal</keyword>
<dbReference type="Pfam" id="PF02096">
    <property type="entry name" value="60KD_IMP"/>
    <property type="match status" value="1"/>
</dbReference>
<evidence type="ECO:0000259" key="13">
    <source>
        <dbReference type="Pfam" id="PF02096"/>
    </source>
</evidence>
<protein>
    <recommendedName>
        <fullName evidence="12">Membrane protein insertase YidC</fullName>
    </recommendedName>
    <alternativeName>
        <fullName evidence="12">Foldase YidC</fullName>
    </alternativeName>
    <alternativeName>
        <fullName evidence="12">Membrane integrase YidC</fullName>
    </alternativeName>
    <alternativeName>
        <fullName evidence="12">Membrane protein YidC</fullName>
    </alternativeName>
</protein>
<keyword evidence="11 12" id="KW-0449">Lipoprotein</keyword>
<dbReference type="PANTHER" id="PTHR12428">
    <property type="entry name" value="OXA1"/>
    <property type="match status" value="1"/>
</dbReference>
<gene>
    <name evidence="12" type="primary">yidC</name>
    <name evidence="14" type="ORF">EV207_1554</name>
</gene>
<evidence type="ECO:0000256" key="10">
    <source>
        <dbReference type="ARBA" id="ARBA00023186"/>
    </source>
</evidence>
<dbReference type="GO" id="GO:0032977">
    <property type="term" value="F:membrane insertase activity"/>
    <property type="evidence" value="ECO:0007669"/>
    <property type="project" value="InterPro"/>
</dbReference>
<dbReference type="PROSITE" id="PS51257">
    <property type="entry name" value="PROKAR_LIPOPROTEIN"/>
    <property type="match status" value="1"/>
</dbReference>
<organism evidence="14 15">
    <name type="scientific">Scopulibacillus darangshiensis</name>
    <dbReference type="NCBI Taxonomy" id="442528"/>
    <lineage>
        <taxon>Bacteria</taxon>
        <taxon>Bacillati</taxon>
        <taxon>Bacillota</taxon>
        <taxon>Bacilli</taxon>
        <taxon>Bacillales</taxon>
        <taxon>Sporolactobacillaceae</taxon>
        <taxon>Scopulibacillus</taxon>
    </lineage>
</organism>
<sequence length="259" mass="29499">MLRKKIAVTAALLLLITVLSGCTDYKKPINAESTGIWNEYFVWPLSQFISYVADLFSGSYGLAIIVTTIIVRLVLLPLMIKQVKSSKAMQDVQPEIKKLREKYSSKDQKTQKKLQEETMKLFQEHKVNPLAGCFPIVIQMPILIAFYHAIMRTQEIKQHDFLWFSLGHADPYHILPIIAGLTTFVQQKLMLGRTGNANPQMAMMMYIFPIFIAGMAFYFPAALALYWVVGNIFMVVQTYFVYAPKKSEKIDQTGGAKKK</sequence>
<evidence type="ECO:0000256" key="9">
    <source>
        <dbReference type="ARBA" id="ARBA00023139"/>
    </source>
</evidence>
<dbReference type="EMBL" id="SLXK01000055">
    <property type="protein sequence ID" value="TCP20011.1"/>
    <property type="molecule type" value="Genomic_DNA"/>
</dbReference>
<evidence type="ECO:0000256" key="8">
    <source>
        <dbReference type="ARBA" id="ARBA00023136"/>
    </source>
</evidence>
<evidence type="ECO:0000256" key="1">
    <source>
        <dbReference type="ARBA" id="ARBA00004651"/>
    </source>
</evidence>
<keyword evidence="9" id="KW-0564">Palmitate</keyword>
<dbReference type="AlphaFoldDB" id="A0A4R2NFE1"/>
<keyword evidence="2 12" id="KW-0813">Transport</keyword>
<dbReference type="Proteomes" id="UP000295416">
    <property type="component" value="Unassembled WGS sequence"/>
</dbReference>
<comment type="caution">
    <text evidence="14">The sequence shown here is derived from an EMBL/GenBank/DDBJ whole genome shotgun (WGS) entry which is preliminary data.</text>
</comment>
<feature type="transmembrane region" description="Helical" evidence="12">
    <location>
        <begin position="171"/>
        <end position="189"/>
    </location>
</feature>
<proteinExistence type="inferred from homology"/>
<dbReference type="GO" id="GO:0051205">
    <property type="term" value="P:protein insertion into membrane"/>
    <property type="evidence" value="ECO:0007669"/>
    <property type="project" value="TreeGrafter"/>
</dbReference>
<evidence type="ECO:0000256" key="4">
    <source>
        <dbReference type="ARBA" id="ARBA00022692"/>
    </source>
</evidence>
<comment type="function">
    <text evidence="12">Required for the insertion and/or proper folding and/or complex formation of integral membrane proteins into the membrane. Involved in integration of membrane proteins that insert both dependently and independently of the Sec translocase complex, as well as at least some lipoproteins.</text>
</comment>
<evidence type="ECO:0000256" key="5">
    <source>
        <dbReference type="ARBA" id="ARBA00022729"/>
    </source>
</evidence>
<dbReference type="CDD" id="cd20070">
    <property type="entry name" value="5TM_YidC_Alb3"/>
    <property type="match status" value="1"/>
</dbReference>
<evidence type="ECO:0000256" key="7">
    <source>
        <dbReference type="ARBA" id="ARBA00022989"/>
    </source>
</evidence>
<evidence type="ECO:0000256" key="12">
    <source>
        <dbReference type="HAMAP-Rule" id="MF_01811"/>
    </source>
</evidence>
<feature type="domain" description="Membrane insertase YidC/Oxa/ALB C-terminal" evidence="13">
    <location>
        <begin position="60"/>
        <end position="242"/>
    </location>
</feature>
<keyword evidence="7 12" id="KW-1133">Transmembrane helix</keyword>
<dbReference type="PRINTS" id="PR01900">
    <property type="entry name" value="YIDCPROTEIN"/>
</dbReference>
<evidence type="ECO:0000313" key="14">
    <source>
        <dbReference type="EMBL" id="TCP20011.1"/>
    </source>
</evidence>
<keyword evidence="3 12" id="KW-1003">Cell membrane</keyword>
<reference evidence="14 15" key="1">
    <citation type="submission" date="2019-03" db="EMBL/GenBank/DDBJ databases">
        <title>Genomic Encyclopedia of Type Strains, Phase IV (KMG-IV): sequencing the most valuable type-strain genomes for metagenomic binning, comparative biology and taxonomic classification.</title>
        <authorList>
            <person name="Goeker M."/>
        </authorList>
    </citation>
    <scope>NUCLEOTIDE SEQUENCE [LARGE SCALE GENOMIC DNA]</scope>
    <source>
        <strain evidence="14 15">DSM 19377</strain>
    </source>
</reference>
<dbReference type="InterPro" id="IPR047196">
    <property type="entry name" value="YidC_ALB_C"/>
</dbReference>
<keyword evidence="4 12" id="KW-0812">Transmembrane</keyword>
<dbReference type="HAMAP" id="MF_01811">
    <property type="entry name" value="YidC_type2"/>
    <property type="match status" value="1"/>
</dbReference>
<dbReference type="GO" id="GO:0015031">
    <property type="term" value="P:protein transport"/>
    <property type="evidence" value="ECO:0007669"/>
    <property type="project" value="UniProtKB-KW"/>
</dbReference>
<keyword evidence="15" id="KW-1185">Reference proteome</keyword>
<comment type="similarity">
    <text evidence="12">Belongs to the OXA1/ALB3/YidC family. Type 2 subfamily.</text>
</comment>
<accession>A0A4R2NFE1</accession>
<dbReference type="InterPro" id="IPR028055">
    <property type="entry name" value="YidC/Oxa/ALB_C"/>
</dbReference>
<dbReference type="NCBIfam" id="NF002803">
    <property type="entry name" value="PRK02944.1"/>
    <property type="match status" value="1"/>
</dbReference>
<evidence type="ECO:0000256" key="6">
    <source>
        <dbReference type="ARBA" id="ARBA00022927"/>
    </source>
</evidence>
<dbReference type="InterPro" id="IPR023060">
    <property type="entry name" value="YidC/YidC1/YidC2_Firmicutes"/>
</dbReference>
<dbReference type="PANTHER" id="PTHR12428:SF65">
    <property type="entry name" value="CYTOCHROME C OXIDASE ASSEMBLY PROTEIN COX18, MITOCHONDRIAL"/>
    <property type="match status" value="1"/>
</dbReference>
<dbReference type="GO" id="GO:0005886">
    <property type="term" value="C:plasma membrane"/>
    <property type="evidence" value="ECO:0007669"/>
    <property type="project" value="UniProtKB-SubCell"/>
</dbReference>
<comment type="subcellular location">
    <subcellularLocation>
        <location evidence="1 12">Cell membrane</location>
        <topology evidence="1 12">Multi-pass membrane protein</topology>
    </subcellularLocation>
</comment>
<name>A0A4R2NFE1_9BACL</name>
<dbReference type="NCBIfam" id="TIGR03592">
    <property type="entry name" value="yidC_oxa1_cterm"/>
    <property type="match status" value="1"/>
</dbReference>
<keyword evidence="10 12" id="KW-0143">Chaperone</keyword>
<evidence type="ECO:0000313" key="15">
    <source>
        <dbReference type="Proteomes" id="UP000295416"/>
    </source>
</evidence>
<feature type="transmembrane region" description="Helical" evidence="12">
    <location>
        <begin position="129"/>
        <end position="151"/>
    </location>
</feature>
<evidence type="ECO:0000256" key="2">
    <source>
        <dbReference type="ARBA" id="ARBA00022448"/>
    </source>
</evidence>
<feature type="transmembrane region" description="Helical" evidence="12">
    <location>
        <begin position="60"/>
        <end position="80"/>
    </location>
</feature>
<keyword evidence="6 12" id="KW-0653">Protein transport</keyword>
<keyword evidence="8 12" id="KW-0472">Membrane</keyword>